<evidence type="ECO:0000256" key="1">
    <source>
        <dbReference type="SAM" id="MobiDB-lite"/>
    </source>
</evidence>
<proteinExistence type="predicted"/>
<feature type="compositionally biased region" description="Low complexity" evidence="1">
    <location>
        <begin position="290"/>
        <end position="299"/>
    </location>
</feature>
<dbReference type="EMBL" id="SHLD01000001">
    <property type="protein sequence ID" value="RZU76254.1"/>
    <property type="molecule type" value="Genomic_DNA"/>
</dbReference>
<organism evidence="3 4">
    <name type="scientific">Micromonospora kangleipakensis</name>
    <dbReference type="NCBI Taxonomy" id="1077942"/>
    <lineage>
        <taxon>Bacteria</taxon>
        <taxon>Bacillati</taxon>
        <taxon>Actinomycetota</taxon>
        <taxon>Actinomycetes</taxon>
        <taxon>Micromonosporales</taxon>
        <taxon>Micromonosporaceae</taxon>
        <taxon>Micromonospora</taxon>
    </lineage>
</organism>
<gene>
    <name evidence="3" type="ORF">EV384_4890</name>
</gene>
<accession>A0A4Q8BE92</accession>
<evidence type="ECO:0000313" key="3">
    <source>
        <dbReference type="EMBL" id="RZU76254.1"/>
    </source>
</evidence>
<keyword evidence="4" id="KW-1185">Reference proteome</keyword>
<dbReference type="RefSeq" id="WP_130336783.1">
    <property type="nucleotide sequence ID" value="NZ_SHLD01000001.1"/>
</dbReference>
<feature type="compositionally biased region" description="Pro residues" evidence="1">
    <location>
        <begin position="87"/>
        <end position="105"/>
    </location>
</feature>
<evidence type="ECO:0000313" key="4">
    <source>
        <dbReference type="Proteomes" id="UP000294114"/>
    </source>
</evidence>
<evidence type="ECO:0000256" key="2">
    <source>
        <dbReference type="SAM" id="SignalP"/>
    </source>
</evidence>
<name>A0A4Q8BE92_9ACTN</name>
<sequence>MTRRGERLTRVALRLGLLLAGVSGAWTAYDAVTGDAAYAAEPTPTVTVIGTVDLLQGLLTDGLPATPTADPSGTAAPSTETGEATPDTPPPAASTQPTSPPPAPPQRTTGDAPPQRTARDIPPHRTAWHTPPHRTARDTAPYRRPAAAPARPGPTSHRATKSPPPTGGPSRARPAKPAATAPRPVTAKVVKPGLRPRKPVRGSAKPPAGPPDQAGAPAENAPPPGRAAPAATTPEHADRTPGADVAPSRPDAAVRQWSPLEADTPLGRLAHPLRSDADYLPPGPGPVPVPSSAGSSGAAHSDVAEGSAAAWTPPAVRGQRCRPDHPAGLSSRSPRPGTRPA</sequence>
<dbReference type="AlphaFoldDB" id="A0A4Q8BE92"/>
<dbReference type="Proteomes" id="UP000294114">
    <property type="component" value="Unassembled WGS sequence"/>
</dbReference>
<feature type="chain" id="PRO_5039477691" evidence="2">
    <location>
        <begin position="29"/>
        <end position="341"/>
    </location>
</feature>
<reference evidence="3 4" key="1">
    <citation type="submission" date="2019-02" db="EMBL/GenBank/DDBJ databases">
        <title>Sequencing the genomes of 1000 actinobacteria strains.</title>
        <authorList>
            <person name="Klenk H.-P."/>
        </authorList>
    </citation>
    <scope>NUCLEOTIDE SEQUENCE [LARGE SCALE GENOMIC DNA]</scope>
    <source>
        <strain evidence="3 4">DSM 45612</strain>
    </source>
</reference>
<feature type="signal peptide" evidence="2">
    <location>
        <begin position="1"/>
        <end position="28"/>
    </location>
</feature>
<feature type="compositionally biased region" description="Polar residues" evidence="1">
    <location>
        <begin position="69"/>
        <end position="78"/>
    </location>
</feature>
<dbReference type="OrthoDB" id="9895846at2"/>
<comment type="caution">
    <text evidence="3">The sequence shown here is derived from an EMBL/GenBank/DDBJ whole genome shotgun (WGS) entry which is preliminary data.</text>
</comment>
<feature type="region of interest" description="Disordered" evidence="1">
    <location>
        <begin position="62"/>
        <end position="341"/>
    </location>
</feature>
<feature type="compositionally biased region" description="Low complexity" evidence="1">
    <location>
        <begin position="171"/>
        <end position="190"/>
    </location>
</feature>
<protein>
    <submittedName>
        <fullName evidence="3">Uncharacterized protein</fullName>
    </submittedName>
</protein>
<keyword evidence="2" id="KW-0732">Signal</keyword>
<feature type="compositionally biased region" description="Low complexity" evidence="1">
    <location>
        <begin position="142"/>
        <end position="155"/>
    </location>
</feature>